<keyword evidence="6" id="KW-0813">Transport</keyword>
<evidence type="ECO:0000256" key="7">
    <source>
        <dbReference type="ARBA" id="ARBA00022490"/>
    </source>
</evidence>
<evidence type="ECO:0000256" key="5">
    <source>
        <dbReference type="ARBA" id="ARBA00016034"/>
    </source>
</evidence>
<comment type="similarity">
    <text evidence="4">Belongs to the snurportin family.</text>
</comment>
<feature type="domain" description="Snurportin-1 m3G cap-binding" evidence="11">
    <location>
        <begin position="87"/>
        <end position="267"/>
    </location>
</feature>
<feature type="region of interest" description="Disordered" evidence="10">
    <location>
        <begin position="313"/>
        <end position="361"/>
    </location>
</feature>
<name>A0A9J7E4L9_SPOLT</name>
<dbReference type="Pfam" id="PF21974">
    <property type="entry name" value="SPN1_m3Gcap_bd"/>
    <property type="match status" value="1"/>
</dbReference>
<dbReference type="RefSeq" id="XP_022822222.1">
    <property type="nucleotide sequence ID" value="XM_022966454.1"/>
</dbReference>
<evidence type="ECO:0000313" key="13">
    <source>
        <dbReference type="RefSeq" id="XP_022822222.1"/>
    </source>
</evidence>
<dbReference type="GO" id="GO:0005634">
    <property type="term" value="C:nucleus"/>
    <property type="evidence" value="ECO:0007669"/>
    <property type="project" value="UniProtKB-SubCell"/>
</dbReference>
<dbReference type="KEGG" id="sliu:111353421"/>
<evidence type="ECO:0000256" key="3">
    <source>
        <dbReference type="ARBA" id="ARBA00004496"/>
    </source>
</evidence>
<dbReference type="CDD" id="cd09232">
    <property type="entry name" value="Snurportin-1_C"/>
    <property type="match status" value="1"/>
</dbReference>
<evidence type="ECO:0000259" key="11">
    <source>
        <dbReference type="Pfam" id="PF21974"/>
    </source>
</evidence>
<evidence type="ECO:0000256" key="10">
    <source>
        <dbReference type="SAM" id="MobiDB-lite"/>
    </source>
</evidence>
<evidence type="ECO:0000256" key="2">
    <source>
        <dbReference type="ARBA" id="ARBA00004123"/>
    </source>
</evidence>
<dbReference type="PANTHER" id="PTHR13403:SF6">
    <property type="entry name" value="SNURPORTIN-1"/>
    <property type="match status" value="1"/>
</dbReference>
<dbReference type="GO" id="GO:0005737">
    <property type="term" value="C:cytoplasm"/>
    <property type="evidence" value="ECO:0007669"/>
    <property type="project" value="UniProtKB-SubCell"/>
</dbReference>
<dbReference type="PANTHER" id="PTHR13403">
    <property type="entry name" value="SNURPORTIN1 RNUT1 PROTEIN RNA, U TRANSPORTER 1"/>
    <property type="match status" value="1"/>
</dbReference>
<protein>
    <recommendedName>
        <fullName evidence="5">Snurportin-1</fullName>
    </recommendedName>
</protein>
<evidence type="ECO:0000256" key="6">
    <source>
        <dbReference type="ARBA" id="ARBA00022448"/>
    </source>
</evidence>
<sequence>MDEVLDQLNKTSFIDLYKQKGDNQEQRRKDLLDAQKSLRNNLVDTCRGILALVDAAENNDCFQEKKALYKPKIFVAGFTRCAYSNVLMLSEWMVEQPEDFHENWYVVPCPKGVRTLVVANRGTTKLYSKYGQFRGEYKTALPGGSGALKNRCCILDCFQPENSNIMYVLDLLAWNTQPMTDGETEFRHFWMESHFRDIPELERISKKNKLIFKILPKVLCTRENFNEFMMKAPHFPNFNPPLDGLLFYHKLAHYYSGETPLVGWIYPYMVPEVFGKDIQINPVYNLEKPVNYVNQAEFIARFNETYRKRTKKFRNSELPMETAPSLPSGEKENDNTNSEPQPMDQLAPTEKSASECESNME</sequence>
<evidence type="ECO:0000256" key="4">
    <source>
        <dbReference type="ARBA" id="ARBA00007540"/>
    </source>
</evidence>
<dbReference type="SUPFAM" id="SSF56091">
    <property type="entry name" value="DNA ligase/mRNA capping enzyme, catalytic domain"/>
    <property type="match status" value="1"/>
</dbReference>
<evidence type="ECO:0000313" key="12">
    <source>
        <dbReference type="Proteomes" id="UP000301870"/>
    </source>
</evidence>
<comment type="subcellular location">
    <subcellularLocation>
        <location evidence="3">Cytoplasm</location>
    </subcellularLocation>
    <subcellularLocation>
        <location evidence="2">Nucleus</location>
    </subcellularLocation>
</comment>
<keyword evidence="7" id="KW-0963">Cytoplasm</keyword>
<dbReference type="InterPro" id="IPR047857">
    <property type="entry name" value="Snurportin1_C"/>
</dbReference>
<dbReference type="CTD" id="7354429"/>
<gene>
    <name evidence="13" type="primary">LOC111353421</name>
</gene>
<dbReference type="Gene3D" id="3.30.470.30">
    <property type="entry name" value="DNA ligase/mRNA capping enzyme"/>
    <property type="match status" value="1"/>
</dbReference>
<dbReference type="GeneID" id="111353421"/>
<accession>A0A9J7E4L9</accession>
<dbReference type="OrthoDB" id="10003593at2759"/>
<keyword evidence="8" id="KW-0694">RNA-binding</keyword>
<dbReference type="AlphaFoldDB" id="A0A9J7E4L9"/>
<organism evidence="12 13">
    <name type="scientific">Spodoptera litura</name>
    <name type="common">Asian cotton leafworm</name>
    <dbReference type="NCBI Taxonomy" id="69820"/>
    <lineage>
        <taxon>Eukaryota</taxon>
        <taxon>Metazoa</taxon>
        <taxon>Ecdysozoa</taxon>
        <taxon>Arthropoda</taxon>
        <taxon>Hexapoda</taxon>
        <taxon>Insecta</taxon>
        <taxon>Pterygota</taxon>
        <taxon>Neoptera</taxon>
        <taxon>Endopterygota</taxon>
        <taxon>Lepidoptera</taxon>
        <taxon>Glossata</taxon>
        <taxon>Ditrysia</taxon>
        <taxon>Noctuoidea</taxon>
        <taxon>Noctuidae</taxon>
        <taxon>Amphipyrinae</taxon>
        <taxon>Spodoptera</taxon>
    </lineage>
</organism>
<dbReference type="InterPro" id="IPR017336">
    <property type="entry name" value="Snurportin-1"/>
</dbReference>
<evidence type="ECO:0000256" key="1">
    <source>
        <dbReference type="ARBA" id="ARBA00003975"/>
    </source>
</evidence>
<keyword evidence="9" id="KW-0539">Nucleus</keyword>
<proteinExistence type="inferred from homology"/>
<comment type="function">
    <text evidence="1">Functions as an U snRNP-specific nuclear import adapter. Involved in the trimethylguanosine (m3G)-cap-dependent nuclear import of U snRNPs. Binds specifically to the terminal m3G-cap U snRNAs.</text>
</comment>
<evidence type="ECO:0000256" key="8">
    <source>
        <dbReference type="ARBA" id="ARBA00022884"/>
    </source>
</evidence>
<dbReference type="Proteomes" id="UP000301870">
    <property type="component" value="Chromosome 16"/>
</dbReference>
<keyword evidence="12" id="KW-1185">Reference proteome</keyword>
<dbReference type="GO" id="GO:0003723">
    <property type="term" value="F:RNA binding"/>
    <property type="evidence" value="ECO:0007669"/>
    <property type="project" value="UniProtKB-KW"/>
</dbReference>
<dbReference type="GO" id="GO:0061015">
    <property type="term" value="P:snRNA import into nucleus"/>
    <property type="evidence" value="ECO:0007669"/>
    <property type="project" value="InterPro"/>
</dbReference>
<evidence type="ECO:0000256" key="9">
    <source>
        <dbReference type="ARBA" id="ARBA00023242"/>
    </source>
</evidence>
<reference evidence="13" key="1">
    <citation type="submission" date="2025-08" db="UniProtKB">
        <authorList>
            <consortium name="RefSeq"/>
        </authorList>
    </citation>
    <scope>IDENTIFICATION</scope>
    <source>
        <strain evidence="13">Ishihara</strain>
        <tissue evidence="13">Whole body</tissue>
    </source>
</reference>